<feature type="compositionally biased region" description="Acidic residues" evidence="1">
    <location>
        <begin position="156"/>
        <end position="165"/>
    </location>
</feature>
<gene>
    <name evidence="2" type="ORF">SNAT2548_LOCUS29083</name>
</gene>
<name>A0A812T8H5_9DINO</name>
<dbReference type="OrthoDB" id="10606480at2759"/>
<dbReference type="AlphaFoldDB" id="A0A812T8H5"/>
<sequence>QLSFLKILGDVLEACRHGAVCRDNDRIGFKQAVDRARMISANSVFNSKIRRAVASPPGPGLSPTEQQVKQDRTSSRPKQKGPHGPVLLPTPPVREMNTITEAEMEEDQSVENIDKLLDKMPDKSDKQRAASYRDMGTQDVEEVLRPRSTGDLPAYDPEDDDDDEESIRPDQLEDENEEEEEDRPPLSPGTSSEDGQGSPFLPVLITSHDGLAEGSGAMSPVLAEAAMSAASCPLHNLRGQRPRPPASCTSPEPPPVKQVSFRMCGNAEESSKHTEAEPSRPRRPSQGPSSSCQKKPPVLPWPASGSGSEADDVQAMSASSEPTHCKSLQGKSTAETLSSGGSNVPPPKTETAPPIPATDSQALGIANEDLVCCDADERNALQSSVERPTVKLPTASGRSIVPASGPTARARDEQPEMVAMPPESPRPLRFLSRSRLFNFRRG</sequence>
<evidence type="ECO:0000313" key="3">
    <source>
        <dbReference type="Proteomes" id="UP000604046"/>
    </source>
</evidence>
<feature type="compositionally biased region" description="Basic and acidic residues" evidence="1">
    <location>
        <begin position="269"/>
        <end position="280"/>
    </location>
</feature>
<feature type="compositionally biased region" description="Basic and acidic residues" evidence="1">
    <location>
        <begin position="117"/>
        <end position="128"/>
    </location>
</feature>
<feature type="region of interest" description="Disordered" evidence="1">
    <location>
        <begin position="117"/>
        <end position="215"/>
    </location>
</feature>
<feature type="compositionally biased region" description="Acidic residues" evidence="1">
    <location>
        <begin position="172"/>
        <end position="182"/>
    </location>
</feature>
<protein>
    <submittedName>
        <fullName evidence="2">Uncharacterized protein</fullName>
    </submittedName>
</protein>
<feature type="compositionally biased region" description="Pro residues" evidence="1">
    <location>
        <begin position="344"/>
        <end position="356"/>
    </location>
</feature>
<feature type="region of interest" description="Disordered" evidence="1">
    <location>
        <begin position="52"/>
        <end position="93"/>
    </location>
</feature>
<comment type="caution">
    <text evidence="2">The sequence shown here is derived from an EMBL/GenBank/DDBJ whole genome shotgun (WGS) entry which is preliminary data.</text>
</comment>
<feature type="compositionally biased region" description="Polar residues" evidence="1">
    <location>
        <begin position="329"/>
        <end position="342"/>
    </location>
</feature>
<reference evidence="2" key="1">
    <citation type="submission" date="2021-02" db="EMBL/GenBank/DDBJ databases">
        <authorList>
            <person name="Dougan E. K."/>
            <person name="Rhodes N."/>
            <person name="Thang M."/>
            <person name="Chan C."/>
        </authorList>
    </citation>
    <scope>NUCLEOTIDE SEQUENCE</scope>
</reference>
<evidence type="ECO:0000313" key="2">
    <source>
        <dbReference type="EMBL" id="CAE7519679.1"/>
    </source>
</evidence>
<proteinExistence type="predicted"/>
<accession>A0A812T8H5</accession>
<dbReference type="Proteomes" id="UP000604046">
    <property type="component" value="Unassembled WGS sequence"/>
</dbReference>
<dbReference type="EMBL" id="CAJNDS010002544">
    <property type="protein sequence ID" value="CAE7519679.1"/>
    <property type="molecule type" value="Genomic_DNA"/>
</dbReference>
<organism evidence="2 3">
    <name type="scientific">Symbiodinium natans</name>
    <dbReference type="NCBI Taxonomy" id="878477"/>
    <lineage>
        <taxon>Eukaryota</taxon>
        <taxon>Sar</taxon>
        <taxon>Alveolata</taxon>
        <taxon>Dinophyceae</taxon>
        <taxon>Suessiales</taxon>
        <taxon>Symbiodiniaceae</taxon>
        <taxon>Symbiodinium</taxon>
    </lineage>
</organism>
<evidence type="ECO:0000256" key="1">
    <source>
        <dbReference type="SAM" id="MobiDB-lite"/>
    </source>
</evidence>
<feature type="region of interest" description="Disordered" evidence="1">
    <location>
        <begin position="394"/>
        <end position="426"/>
    </location>
</feature>
<feature type="non-terminal residue" evidence="2">
    <location>
        <position position="1"/>
    </location>
</feature>
<keyword evidence="3" id="KW-1185">Reference proteome</keyword>
<feature type="region of interest" description="Disordered" evidence="1">
    <location>
        <begin position="234"/>
        <end position="359"/>
    </location>
</feature>